<accession>A0ACC2U4W8</accession>
<evidence type="ECO:0000313" key="2">
    <source>
        <dbReference type="Proteomes" id="UP001165960"/>
    </source>
</evidence>
<name>A0ACC2U4W8_9FUNG</name>
<dbReference type="EMBL" id="QTSX02001445">
    <property type="protein sequence ID" value="KAJ9082045.1"/>
    <property type="molecule type" value="Genomic_DNA"/>
</dbReference>
<evidence type="ECO:0000313" key="1">
    <source>
        <dbReference type="EMBL" id="KAJ9082045.1"/>
    </source>
</evidence>
<sequence length="251" mass="27346">MDEENQEIFEAKPTFVLPGDIVDPLKFYTQGENESNISSVDKVIKLGPGLIQREDSIIATAAGMLQHNYKDNRFWVDFNSKRYVPSTGDSVIGVVSKKFAESFSVDVGASVSASLSAYAFEGATKRNRPAVNVGDLVYVKVTLAHKDIEPEVEAVNSHTGRSEGFGPLKNGFAFKCSIGLCRSLLKPKCTVLEALGSQMAFEIAIGLNGCVWVSGKNTKETILVRNAILNSEFLTDAIDCQRMVSLLIDDL</sequence>
<comment type="caution">
    <text evidence="1">The sequence shown here is derived from an EMBL/GenBank/DDBJ whole genome shotgun (WGS) entry which is preliminary data.</text>
</comment>
<organism evidence="1 2">
    <name type="scientific">Entomophthora muscae</name>
    <dbReference type="NCBI Taxonomy" id="34485"/>
    <lineage>
        <taxon>Eukaryota</taxon>
        <taxon>Fungi</taxon>
        <taxon>Fungi incertae sedis</taxon>
        <taxon>Zoopagomycota</taxon>
        <taxon>Entomophthoromycotina</taxon>
        <taxon>Entomophthoromycetes</taxon>
        <taxon>Entomophthorales</taxon>
        <taxon>Entomophthoraceae</taxon>
        <taxon>Entomophthora</taxon>
    </lineage>
</organism>
<protein>
    <submittedName>
        <fullName evidence="1">Exosome non-catalytic core subunit rrp40</fullName>
    </submittedName>
</protein>
<keyword evidence="2" id="KW-1185">Reference proteome</keyword>
<dbReference type="Proteomes" id="UP001165960">
    <property type="component" value="Unassembled WGS sequence"/>
</dbReference>
<proteinExistence type="predicted"/>
<reference evidence="1" key="1">
    <citation type="submission" date="2022-04" db="EMBL/GenBank/DDBJ databases">
        <title>Genome of the entomopathogenic fungus Entomophthora muscae.</title>
        <authorList>
            <person name="Elya C."/>
            <person name="Lovett B.R."/>
            <person name="Lee E."/>
            <person name="Macias A.M."/>
            <person name="Hajek A.E."/>
            <person name="De Bivort B.L."/>
            <person name="Kasson M.T."/>
            <person name="De Fine Licht H.H."/>
            <person name="Stajich J.E."/>
        </authorList>
    </citation>
    <scope>NUCLEOTIDE SEQUENCE</scope>
    <source>
        <strain evidence="1">Berkeley</strain>
    </source>
</reference>
<gene>
    <name evidence="1" type="primary">RRP40_1</name>
    <name evidence="1" type="ORF">DSO57_1008180</name>
</gene>